<keyword evidence="1" id="KW-0472">Membrane</keyword>
<keyword evidence="1" id="KW-0812">Transmembrane</keyword>
<evidence type="ECO:0000313" key="2">
    <source>
        <dbReference type="EMBL" id="GAG47685.1"/>
    </source>
</evidence>
<organism evidence="2">
    <name type="scientific">marine sediment metagenome</name>
    <dbReference type="NCBI Taxonomy" id="412755"/>
    <lineage>
        <taxon>unclassified sequences</taxon>
        <taxon>metagenomes</taxon>
        <taxon>ecological metagenomes</taxon>
    </lineage>
</organism>
<feature type="non-terminal residue" evidence="2">
    <location>
        <position position="122"/>
    </location>
</feature>
<keyword evidence="1" id="KW-1133">Transmembrane helix</keyword>
<dbReference type="InterPro" id="IPR019546">
    <property type="entry name" value="TAT_signal_bac_arc"/>
</dbReference>
<dbReference type="NCBIfam" id="TIGR01409">
    <property type="entry name" value="TAT_signal_seq"/>
    <property type="match status" value="1"/>
</dbReference>
<protein>
    <submittedName>
        <fullName evidence="2">Uncharacterized protein</fullName>
    </submittedName>
</protein>
<accession>X0XWD7</accession>
<reference evidence="2" key="1">
    <citation type="journal article" date="2014" name="Front. Microbiol.">
        <title>High frequency of phylogenetically diverse reductive dehalogenase-homologous genes in deep subseafloor sedimentary metagenomes.</title>
        <authorList>
            <person name="Kawai M."/>
            <person name="Futagami T."/>
            <person name="Toyoda A."/>
            <person name="Takaki Y."/>
            <person name="Nishi S."/>
            <person name="Hori S."/>
            <person name="Arai W."/>
            <person name="Tsubouchi T."/>
            <person name="Morono Y."/>
            <person name="Uchiyama I."/>
            <person name="Ito T."/>
            <person name="Fujiyama A."/>
            <person name="Inagaki F."/>
            <person name="Takami H."/>
        </authorList>
    </citation>
    <scope>NUCLEOTIDE SEQUENCE</scope>
    <source>
        <strain evidence="2">Expedition CK06-06</strain>
    </source>
</reference>
<feature type="transmembrane region" description="Helical" evidence="1">
    <location>
        <begin position="33"/>
        <end position="55"/>
    </location>
</feature>
<name>X0XWD7_9ZZZZ</name>
<dbReference type="AlphaFoldDB" id="X0XWD7"/>
<dbReference type="PROSITE" id="PS51318">
    <property type="entry name" value="TAT"/>
    <property type="match status" value="1"/>
</dbReference>
<comment type="caution">
    <text evidence="2">The sequence shown here is derived from an EMBL/GenBank/DDBJ whole genome shotgun (WGS) entry which is preliminary data.</text>
</comment>
<gene>
    <name evidence="2" type="ORF">S01H1_76926</name>
</gene>
<dbReference type="InterPro" id="IPR006311">
    <property type="entry name" value="TAT_signal"/>
</dbReference>
<sequence>MCDSRREPNNLPHSGCCPCDRKYLPEGLNRREFMAATGLATAVGLSLPALVNAAFAETSKAEHQQPIFRRLKVQPVFNCEIYQRKPITSWRWTGAIQNERELREEEQRIRRDLRQMASSADF</sequence>
<dbReference type="EMBL" id="BARS01051676">
    <property type="protein sequence ID" value="GAG47685.1"/>
    <property type="molecule type" value="Genomic_DNA"/>
</dbReference>
<evidence type="ECO:0000256" key="1">
    <source>
        <dbReference type="SAM" id="Phobius"/>
    </source>
</evidence>
<proteinExistence type="predicted"/>